<keyword evidence="2" id="KW-1185">Reference proteome</keyword>
<dbReference type="EMBL" id="VJMG01000086">
    <property type="protein sequence ID" value="TRL32037.1"/>
    <property type="molecule type" value="Genomic_DNA"/>
</dbReference>
<dbReference type="AlphaFoldDB" id="A0A549SR15"/>
<dbReference type="RefSeq" id="WP_143127729.1">
    <property type="nucleotide sequence ID" value="NZ_VJMG01000086.1"/>
</dbReference>
<protein>
    <submittedName>
        <fullName evidence="1">Uncharacterized protein</fullName>
    </submittedName>
</protein>
<gene>
    <name evidence="1" type="ORF">FNA46_23935</name>
</gene>
<evidence type="ECO:0000313" key="2">
    <source>
        <dbReference type="Proteomes" id="UP000316801"/>
    </source>
</evidence>
<reference evidence="1 2" key="1">
    <citation type="submission" date="2019-07" db="EMBL/GenBank/DDBJ databases">
        <title>Ln-dependent methylotrophs.</title>
        <authorList>
            <person name="Tani A."/>
        </authorList>
    </citation>
    <scope>NUCLEOTIDE SEQUENCE [LARGE SCALE GENOMIC DNA]</scope>
    <source>
        <strain evidence="1 2">SM12</strain>
    </source>
</reference>
<dbReference type="Proteomes" id="UP000316801">
    <property type="component" value="Unassembled WGS sequence"/>
</dbReference>
<name>A0A549SR15_9HYPH</name>
<organism evidence="1 2">
    <name type="scientific">Rhizobium straminoryzae</name>
    <dbReference type="NCBI Taxonomy" id="1387186"/>
    <lineage>
        <taxon>Bacteria</taxon>
        <taxon>Pseudomonadati</taxon>
        <taxon>Pseudomonadota</taxon>
        <taxon>Alphaproteobacteria</taxon>
        <taxon>Hyphomicrobiales</taxon>
        <taxon>Rhizobiaceae</taxon>
        <taxon>Rhizobium/Agrobacterium group</taxon>
        <taxon>Rhizobium</taxon>
    </lineage>
</organism>
<proteinExistence type="predicted"/>
<accession>A0A549SR15</accession>
<evidence type="ECO:0000313" key="1">
    <source>
        <dbReference type="EMBL" id="TRL32037.1"/>
    </source>
</evidence>
<sequence length="179" mass="19594">MDLDQRYGSAVPPQAHGLRQGEDMFAPRSLVMLAETDDAPGIVGFMRAVQESCALSGFLSGGFTILWIIDREGALRIAVEEAFSDGDRRIPLINDITAMLQQSGWSKLGHPSLLNEDKLGRIAGEATFLPEDNVWEINNLSGRYGLGLDRTATHLENVAGILRASGLRIIIDFNQLRMA</sequence>
<comment type="caution">
    <text evidence="1">The sequence shown here is derived from an EMBL/GenBank/DDBJ whole genome shotgun (WGS) entry which is preliminary data.</text>
</comment>